<dbReference type="SUPFAM" id="SSF47576">
    <property type="entry name" value="Calponin-homology domain, CH-domain"/>
    <property type="match status" value="1"/>
</dbReference>
<dbReference type="SMART" id="SM00015">
    <property type="entry name" value="IQ"/>
    <property type="match status" value="10"/>
</dbReference>
<organism evidence="4 5">
    <name type="scientific">Rhizopogon vesiculosus</name>
    <dbReference type="NCBI Taxonomy" id="180088"/>
    <lineage>
        <taxon>Eukaryota</taxon>
        <taxon>Fungi</taxon>
        <taxon>Dikarya</taxon>
        <taxon>Basidiomycota</taxon>
        <taxon>Agaricomycotina</taxon>
        <taxon>Agaricomycetes</taxon>
        <taxon>Agaricomycetidae</taxon>
        <taxon>Boletales</taxon>
        <taxon>Suillineae</taxon>
        <taxon>Rhizopogonaceae</taxon>
        <taxon>Rhizopogon</taxon>
    </lineage>
</organism>
<feature type="compositionally biased region" description="Low complexity" evidence="1">
    <location>
        <begin position="386"/>
        <end position="430"/>
    </location>
</feature>
<feature type="compositionally biased region" description="Low complexity" evidence="1">
    <location>
        <begin position="346"/>
        <end position="361"/>
    </location>
</feature>
<dbReference type="InterPro" id="IPR000048">
    <property type="entry name" value="IQ_motif_EF-hand-BS"/>
</dbReference>
<dbReference type="SMART" id="SM00033">
    <property type="entry name" value="CH"/>
    <property type="match status" value="1"/>
</dbReference>
<proteinExistence type="predicted"/>
<gene>
    <name evidence="4" type="ORF">AZE42_00396</name>
</gene>
<dbReference type="Gene3D" id="1.10.418.10">
    <property type="entry name" value="Calponin-like domain"/>
    <property type="match status" value="1"/>
</dbReference>
<dbReference type="PANTHER" id="PTHR14149">
    <property type="entry name" value="RAS GTPASE-ACTIVATING PROTEIN WITH IQ MOTIF"/>
    <property type="match status" value="1"/>
</dbReference>
<dbReference type="CDD" id="cd21206">
    <property type="entry name" value="CH_IQGAP"/>
    <property type="match status" value="1"/>
</dbReference>
<feature type="compositionally biased region" description="Pro residues" evidence="1">
    <location>
        <begin position="1"/>
        <end position="12"/>
    </location>
</feature>
<feature type="compositionally biased region" description="Basic and acidic residues" evidence="1">
    <location>
        <begin position="81"/>
        <end position="99"/>
    </location>
</feature>
<protein>
    <recommendedName>
        <fullName evidence="6">Ras GTPase-activating protein</fullName>
    </recommendedName>
</protein>
<dbReference type="PROSITE" id="PS50018">
    <property type="entry name" value="RAS_GTPASE_ACTIV_2"/>
    <property type="match status" value="1"/>
</dbReference>
<dbReference type="Proteomes" id="UP000183567">
    <property type="component" value="Unassembled WGS sequence"/>
</dbReference>
<evidence type="ECO:0000256" key="1">
    <source>
        <dbReference type="SAM" id="MobiDB-lite"/>
    </source>
</evidence>
<dbReference type="OrthoDB" id="775356at2759"/>
<feature type="region of interest" description="Disordered" evidence="1">
    <location>
        <begin position="152"/>
        <end position="436"/>
    </location>
</feature>
<dbReference type="GO" id="GO:1903479">
    <property type="term" value="P:mitotic actomyosin contractile ring assembly actin filament organization"/>
    <property type="evidence" value="ECO:0007669"/>
    <property type="project" value="TreeGrafter"/>
</dbReference>
<dbReference type="GO" id="GO:0005096">
    <property type="term" value="F:GTPase activator activity"/>
    <property type="evidence" value="ECO:0007669"/>
    <property type="project" value="TreeGrafter"/>
</dbReference>
<dbReference type="InterPro" id="IPR001936">
    <property type="entry name" value="RasGAP_dom"/>
</dbReference>
<dbReference type="Gene3D" id="1.20.5.190">
    <property type="match status" value="2"/>
</dbReference>
<keyword evidence="5" id="KW-1185">Reference proteome</keyword>
<feature type="domain" description="Ras-GAP" evidence="2">
    <location>
        <begin position="1296"/>
        <end position="1523"/>
    </location>
</feature>
<feature type="domain" description="Calponin-homology (CH)" evidence="3">
    <location>
        <begin position="573"/>
        <end position="680"/>
    </location>
</feature>
<sequence length="1946" mass="219347">MSSTSNPPPPSPSKQRDAFAYQTRLLQSTPRSSTHSLSRNSSISPRPTSLISPSTTGSSSSSPIPRRWTSSHRPGASLDNVRGKWEERARAEAALEGHRPSSPTKQTGSSESPLSRSDSISTISSSFSLTDSTLQRTPTYLKRHTVSASVPPHIVAAPLSPNTTGISVENPDSPTASFHTPTPHRIRLPTSTHVHSSSISSIKELSDHPSISLDSPSPITQRTNTIDSTTAYSNAREAVSRPTDSSPSTVINTPSPSNLSNPLFTPTTPRRRPVSLYGPQFSFPSPEKDGFPGRSRSSTSVDIASNRTSRASGHTSDNTPKPPDHTSRLPDLTSRISAYTSRLDSDPTSRPSDSISRSVSPTKDSTSRAPDLTTRVAQYTSRLNSSERSSPSPTHTPTPSFASTQTSASSSNPLDTPSSSTTSIPSTSSSVMAPTPYRSSYMANKKTSSYSQIIGRKLGRHLPRIASGDADDDWVDERKPNPSQLDLKVVPVDDIQVTPRRERRYSRPEPPPSSAVPGMANASDVTGIPGRLRLSRDTAPASPTTPTPLPSSRLTRGLWADMQRHLLQAYEYLCHVGEAQQWIEGCLGEELGFGVVEMEEEMRNGVVLARLVRMFKGEGGFRIYEARKLNFRHSDNINHFFDFVREVGLPEGFIFELTDLYEKKNFPKVIYCIHALSHLLARRGLAERIGDLLGQLQFSDDQLRKTQKGLTDAGIPMPNFGNVGRELAKEINEEPEPEPEPEESEEERRDRLLLENEDSVRLVQCLARGFLVRKAQATQRVRLRLAERYIPRMQAHFRGALARRSVSISRQQTRDVTPWAVRLQAVVRGVLVRRRWRAYLARIKAISRCVVKTQAQIRGVLARRRFEKLKAALRSARAIVVKMQSTARAKIAKRNHSQVAKTFARAEVALSVVNVQAAARGFLRRRAIASQLRSLDAEEQSFIDLQAQCRGVLVRRRIRTQLAKLDDVSATVVRIQAAVRTYLARKRLLQLIRGLRRATPMLVGLQARARASLARQQHRNVAKALSEVKVVASVGGFQALARAAIMRNRHREQQKELEFVAPDVNGLQAVARGCLARRDYYAWRDHLRRSQPAATMLQALLRGVLQRKKFRAKMQYYRTNLDKVVQIQSLFRAKETREQYRQLTLGKNVSVGTIKNFVHLLDNSEADFQDEIKVERLRKRVVEGIRENQALESDVSDLDVKIALVVQNVKSFEELIKARKRYGADSAAAHTTRASILAAHGDPFAGPNTLDHAAKKKLELYQQLFYLLQTRGEYLSGLFVQLSDETAEKHRRLTERVVLTLFGYGQDRREDYLFLKLFQLSIREEISVATSISDIIHGHPMYLNIAVQYVRPRQVTYIRETLQGIIRELMEAVDLDLESDPTVIHRSRINVEEMRSGIASTMPKDVPFYEALEDPDTRAEYIRHLQKLQWWTEAFATSIFESTRKMPYNVRFLARETLLSLKEKFPGAPDEAYAACIGRLVYYRYLNPAILTPEKFDMVTSTVDIATRKNLAQISKVLTQVASGSEFTDEQPNYVPINECVRTLIAQMTNWLVRTVADVPEAESYYHAHEFLDATVQPKPIYISPNEVYGMHALLSQYQDKLSPSREDALRVILHELDGVPHLDNDELKDARDRAVTLELTNRFAHVRDPQADEKALWVQAKRGVLAILRVQPAQDLVESLMRPVSDDDELRWENIVAEMDNEPMPRRMPSTSVGDSAYRLEDIRSLSFKEVKAHAIFFLLELEKQGKISRNDGFQGILNAIASDVRSKHRKRLQRQQEMDSMMDALKHLSERKKYFEEQIDSYHNYVEAAMATMQRGKGKKRFVLPFTKQYFHLRDLQKSGKNPQFGSFKYSAKDLYEKGILLSIDQFSPRQFDKIDITISSNKPGIFTMEVFNNTLGITNRIASADLRMEDLLQAQFENQASLSLFNGLAKVNMSLFLYQINKK</sequence>
<dbReference type="InterPro" id="IPR008936">
    <property type="entry name" value="Rho_GTPase_activation_prot"/>
</dbReference>
<dbReference type="GO" id="GO:0110085">
    <property type="term" value="C:mitotic actomyosin contractile ring"/>
    <property type="evidence" value="ECO:0007669"/>
    <property type="project" value="TreeGrafter"/>
</dbReference>
<dbReference type="InterPro" id="IPR000593">
    <property type="entry name" value="RasGAP_C"/>
</dbReference>
<feature type="compositionally biased region" description="Polar residues" evidence="1">
    <location>
        <begin position="212"/>
        <end position="233"/>
    </location>
</feature>
<dbReference type="PANTHER" id="PTHR14149:SF14">
    <property type="entry name" value="CALPONIN-HOMOLOGY (CH) DOMAIN-CONTAINING PROTEIN"/>
    <property type="match status" value="1"/>
</dbReference>
<feature type="compositionally biased region" description="Polar residues" evidence="1">
    <location>
        <begin position="375"/>
        <end position="384"/>
    </location>
</feature>
<dbReference type="Pfam" id="PF03836">
    <property type="entry name" value="RasGAP_C"/>
    <property type="match status" value="1"/>
</dbReference>
<dbReference type="InterPro" id="IPR036872">
    <property type="entry name" value="CH_dom_sf"/>
</dbReference>
<feature type="compositionally biased region" description="Low complexity" evidence="1">
    <location>
        <begin position="32"/>
        <end position="68"/>
    </location>
</feature>
<feature type="compositionally biased region" description="Low complexity" evidence="1">
    <location>
        <begin position="190"/>
        <end position="202"/>
    </location>
</feature>
<dbReference type="SMART" id="SM00323">
    <property type="entry name" value="RasGAP"/>
    <property type="match status" value="1"/>
</dbReference>
<feature type="compositionally biased region" description="Low complexity" evidence="1">
    <location>
        <begin position="112"/>
        <end position="134"/>
    </location>
</feature>
<dbReference type="GO" id="GO:0005516">
    <property type="term" value="F:calmodulin binding"/>
    <property type="evidence" value="ECO:0007669"/>
    <property type="project" value="TreeGrafter"/>
</dbReference>
<dbReference type="Gene3D" id="1.10.506.10">
    <property type="entry name" value="GTPase Activation - p120gap, domain 1"/>
    <property type="match status" value="1"/>
</dbReference>
<evidence type="ECO:0000313" key="4">
    <source>
        <dbReference type="EMBL" id="OJA18988.1"/>
    </source>
</evidence>
<dbReference type="InterPro" id="IPR001715">
    <property type="entry name" value="CH_dom"/>
</dbReference>
<dbReference type="PROSITE" id="PS50096">
    <property type="entry name" value="IQ"/>
    <property type="match status" value="10"/>
</dbReference>
<evidence type="ECO:0000259" key="3">
    <source>
        <dbReference type="PROSITE" id="PS50021"/>
    </source>
</evidence>
<dbReference type="Pfam" id="PF00307">
    <property type="entry name" value="CH"/>
    <property type="match status" value="1"/>
</dbReference>
<feature type="region of interest" description="Disordered" evidence="1">
    <location>
        <begin position="464"/>
        <end position="553"/>
    </location>
</feature>
<dbReference type="STRING" id="180088.A0A1J8R501"/>
<feature type="compositionally biased region" description="Polar residues" evidence="1">
    <location>
        <begin position="101"/>
        <end position="111"/>
    </location>
</feature>
<reference evidence="4 5" key="1">
    <citation type="submission" date="2016-03" db="EMBL/GenBank/DDBJ databases">
        <title>Comparative genomics of the ectomycorrhizal sister species Rhizopogon vinicolor and Rhizopogon vesiculosus (Basidiomycota: Boletales) reveals a divergence of the mating type B locus.</title>
        <authorList>
            <person name="Mujic A.B."/>
            <person name="Kuo A."/>
            <person name="Tritt A."/>
            <person name="Lipzen A."/>
            <person name="Chen C."/>
            <person name="Johnson J."/>
            <person name="Sharma A."/>
            <person name="Barry K."/>
            <person name="Grigoriev I.V."/>
            <person name="Spatafora J.W."/>
        </authorList>
    </citation>
    <scope>NUCLEOTIDE SEQUENCE [LARGE SCALE GENOMIC DNA]</scope>
    <source>
        <strain evidence="4 5">AM-OR11-056</strain>
    </source>
</reference>
<name>A0A1J8R501_9AGAM</name>
<evidence type="ECO:0000259" key="2">
    <source>
        <dbReference type="PROSITE" id="PS50018"/>
    </source>
</evidence>
<accession>A0A1J8R501</accession>
<feature type="compositionally biased region" description="Polar residues" evidence="1">
    <location>
        <begin position="160"/>
        <end position="180"/>
    </location>
</feature>
<feature type="region of interest" description="Disordered" evidence="1">
    <location>
        <begin position="730"/>
        <end position="750"/>
    </location>
</feature>
<dbReference type="EMBL" id="LVVM01001214">
    <property type="protein sequence ID" value="OJA18988.1"/>
    <property type="molecule type" value="Genomic_DNA"/>
</dbReference>
<dbReference type="SUPFAM" id="SSF48350">
    <property type="entry name" value="GTPase activation domain, GAP"/>
    <property type="match status" value="1"/>
</dbReference>
<feature type="compositionally biased region" description="Acidic residues" evidence="1">
    <location>
        <begin position="733"/>
        <end position="745"/>
    </location>
</feature>
<feature type="compositionally biased region" description="Polar residues" evidence="1">
    <location>
        <begin position="242"/>
        <end position="264"/>
    </location>
</feature>
<evidence type="ECO:0008006" key="6">
    <source>
        <dbReference type="Google" id="ProtNLM"/>
    </source>
</evidence>
<evidence type="ECO:0000313" key="5">
    <source>
        <dbReference type="Proteomes" id="UP000183567"/>
    </source>
</evidence>
<dbReference type="Pfam" id="PF00616">
    <property type="entry name" value="RasGAP"/>
    <property type="match status" value="1"/>
</dbReference>
<feature type="compositionally biased region" description="Polar residues" evidence="1">
    <location>
        <begin position="295"/>
        <end position="319"/>
    </location>
</feature>
<feature type="region of interest" description="Disordered" evidence="1">
    <location>
        <begin position="1"/>
        <end position="134"/>
    </location>
</feature>
<dbReference type="Pfam" id="PF00612">
    <property type="entry name" value="IQ"/>
    <property type="match status" value="4"/>
</dbReference>
<dbReference type="GO" id="GO:0051015">
    <property type="term" value="F:actin filament binding"/>
    <property type="evidence" value="ECO:0007669"/>
    <property type="project" value="TreeGrafter"/>
</dbReference>
<dbReference type="SUPFAM" id="SSF143885">
    <property type="entry name" value="RGC domain-like"/>
    <property type="match status" value="1"/>
</dbReference>
<comment type="caution">
    <text evidence="4">The sequence shown here is derived from an EMBL/GenBank/DDBJ whole genome shotgun (WGS) entry which is preliminary data.</text>
</comment>
<dbReference type="PROSITE" id="PS50021">
    <property type="entry name" value="CH"/>
    <property type="match status" value="1"/>
</dbReference>